<dbReference type="KEGG" id="lpav:PLANPX_5799"/>
<evidence type="ECO:0000313" key="3">
    <source>
        <dbReference type="Proteomes" id="UP000326837"/>
    </source>
</evidence>
<organism evidence="2 3">
    <name type="scientific">Lacipirellula parvula</name>
    <dbReference type="NCBI Taxonomy" id="2650471"/>
    <lineage>
        <taxon>Bacteria</taxon>
        <taxon>Pseudomonadati</taxon>
        <taxon>Planctomycetota</taxon>
        <taxon>Planctomycetia</taxon>
        <taxon>Pirellulales</taxon>
        <taxon>Lacipirellulaceae</taxon>
        <taxon>Lacipirellula</taxon>
    </lineage>
</organism>
<evidence type="ECO:0000256" key="1">
    <source>
        <dbReference type="SAM" id="MobiDB-lite"/>
    </source>
</evidence>
<proteinExistence type="predicted"/>
<keyword evidence="3" id="KW-1185">Reference proteome</keyword>
<protein>
    <submittedName>
        <fullName evidence="2">Uncharacterized protein</fullName>
    </submittedName>
</protein>
<name>A0A5K7XJA8_9BACT</name>
<feature type="region of interest" description="Disordered" evidence="1">
    <location>
        <begin position="1"/>
        <end position="36"/>
    </location>
</feature>
<accession>A0A5K7XJA8</accession>
<reference evidence="3" key="1">
    <citation type="submission" date="2019-10" db="EMBL/GenBank/DDBJ databases">
        <title>Lacipirellula parvula gen. nov., sp. nov., representing a lineage of planctomycetes widespread in freshwater anoxic habitats, and description of the family Lacipirellulaceae.</title>
        <authorList>
            <person name="Dedysh S.N."/>
            <person name="Kulichevskaya I.S."/>
            <person name="Beletsky A.V."/>
            <person name="Rakitin A.L."/>
            <person name="Mardanov A.V."/>
            <person name="Ivanova A.A."/>
            <person name="Saltykova V.X."/>
            <person name="Rijpstra W.I.C."/>
            <person name="Sinninghe Damste J.S."/>
            <person name="Ravin N.V."/>
        </authorList>
    </citation>
    <scope>NUCLEOTIDE SEQUENCE [LARGE SCALE GENOMIC DNA]</scope>
    <source>
        <strain evidence="3">PX69</strain>
    </source>
</reference>
<sequence>MRRRKSNRQGRQGSPRKCRERVEPRRHGGGVGSDSSFLCASAPLREISKRKTVSRKGAKAQRELGMPHFLGAPWRPWRFNSCPSSCPLCRRGAIRPLAVAAASDFGKRVARSQAVVGRLGAAADGGEQRLRLQR</sequence>
<feature type="compositionally biased region" description="Basic residues" evidence="1">
    <location>
        <begin position="1"/>
        <end position="19"/>
    </location>
</feature>
<gene>
    <name evidence="2" type="ORF">PLANPX_5799</name>
</gene>
<dbReference type="EMBL" id="AP021861">
    <property type="protein sequence ID" value="BBO36187.1"/>
    <property type="molecule type" value="Genomic_DNA"/>
</dbReference>
<dbReference type="AlphaFoldDB" id="A0A5K7XJA8"/>
<dbReference type="Proteomes" id="UP000326837">
    <property type="component" value="Chromosome"/>
</dbReference>
<evidence type="ECO:0000313" key="2">
    <source>
        <dbReference type="EMBL" id="BBO36187.1"/>
    </source>
</evidence>